<protein>
    <recommendedName>
        <fullName evidence="3">DNA polymerase III subunit alpha</fullName>
        <ecNumber evidence="2">2.7.7.7</ecNumber>
    </recommendedName>
</protein>
<comment type="catalytic activity">
    <reaction evidence="9">
        <text>DNA(n) + a 2'-deoxyribonucleoside 5'-triphosphate = DNA(n+1) + diphosphate</text>
        <dbReference type="Rhea" id="RHEA:22508"/>
        <dbReference type="Rhea" id="RHEA-COMP:17339"/>
        <dbReference type="Rhea" id="RHEA-COMP:17340"/>
        <dbReference type="ChEBI" id="CHEBI:33019"/>
        <dbReference type="ChEBI" id="CHEBI:61560"/>
        <dbReference type="ChEBI" id="CHEBI:173112"/>
        <dbReference type="EC" id="2.7.7.7"/>
    </reaction>
</comment>
<organism evidence="11 12">
    <name type="scientific">Wigglesworthia glossinidia brevipalpis</name>
    <dbReference type="NCBI Taxonomy" id="36870"/>
    <lineage>
        <taxon>Bacteria</taxon>
        <taxon>Pseudomonadati</taxon>
        <taxon>Pseudomonadota</taxon>
        <taxon>Gammaproteobacteria</taxon>
        <taxon>Enterobacterales</taxon>
        <taxon>Erwiniaceae</taxon>
        <taxon>Wigglesworthia</taxon>
    </lineage>
</organism>
<dbReference type="Gene3D" id="3.20.20.140">
    <property type="entry name" value="Metal-dependent hydrolases"/>
    <property type="match status" value="1"/>
</dbReference>
<dbReference type="InterPro" id="IPR004365">
    <property type="entry name" value="NA-bd_OB_tRNA"/>
</dbReference>
<evidence type="ECO:0000256" key="5">
    <source>
        <dbReference type="ARBA" id="ARBA00022679"/>
    </source>
</evidence>
<keyword evidence="8" id="KW-0239">DNA-directed DNA polymerase</keyword>
<dbReference type="Gene3D" id="1.10.10.1600">
    <property type="entry name" value="Bacterial DNA polymerase III alpha subunit, thumb domain"/>
    <property type="match status" value="1"/>
</dbReference>
<evidence type="ECO:0000256" key="8">
    <source>
        <dbReference type="ARBA" id="ARBA00022932"/>
    </source>
</evidence>
<dbReference type="Pfam" id="PF14579">
    <property type="entry name" value="HHH_6"/>
    <property type="match status" value="1"/>
</dbReference>
<dbReference type="InterPro" id="IPR004013">
    <property type="entry name" value="PHP_dom"/>
</dbReference>
<dbReference type="GO" id="GO:0003887">
    <property type="term" value="F:DNA-directed DNA polymerase activity"/>
    <property type="evidence" value="ECO:0007669"/>
    <property type="project" value="UniProtKB-KW"/>
</dbReference>
<dbReference type="Pfam" id="PF07733">
    <property type="entry name" value="DNA_pol3_alpha"/>
    <property type="match status" value="1"/>
</dbReference>
<dbReference type="SUPFAM" id="SSF89550">
    <property type="entry name" value="PHP domain-like"/>
    <property type="match status" value="1"/>
</dbReference>
<dbReference type="InterPro" id="IPR004805">
    <property type="entry name" value="DnaE2/DnaE/PolC"/>
</dbReference>
<dbReference type="InterPro" id="IPR011708">
    <property type="entry name" value="DNA_pol3_alpha_NTPase_dom"/>
</dbReference>
<dbReference type="EC" id="2.7.7.7" evidence="2"/>
<dbReference type="GO" id="GO:0005737">
    <property type="term" value="C:cytoplasm"/>
    <property type="evidence" value="ECO:0007669"/>
    <property type="project" value="UniProtKB-SubCell"/>
</dbReference>
<reference evidence="11 12" key="1">
    <citation type="journal article" date="2002" name="Nat. Genet.">
        <title>Genome sequence of the endocellular obligate symbiont of tsetse flies, Wigglesworthia glossinidia.</title>
        <authorList>
            <person name="Akman L."/>
            <person name="Yamashita A."/>
            <person name="Watanabe H."/>
            <person name="Oshima K."/>
            <person name="Shiba T."/>
            <person name="Hattori M."/>
            <person name="Aksoy S."/>
        </authorList>
    </citation>
    <scope>NUCLEOTIDE SEQUENCE [LARGE SCALE GENOMIC DNA]</scope>
</reference>
<evidence type="ECO:0000256" key="9">
    <source>
        <dbReference type="ARBA" id="ARBA00049244"/>
    </source>
</evidence>
<dbReference type="STRING" id="36870.gene:10368879"/>
<evidence type="ECO:0000256" key="3">
    <source>
        <dbReference type="ARBA" id="ARBA00019114"/>
    </source>
</evidence>
<dbReference type="Pfam" id="PF02811">
    <property type="entry name" value="PHP"/>
    <property type="match status" value="1"/>
</dbReference>
<evidence type="ECO:0000256" key="7">
    <source>
        <dbReference type="ARBA" id="ARBA00022705"/>
    </source>
</evidence>
<dbReference type="OrthoDB" id="9803237at2"/>
<keyword evidence="7" id="KW-0235">DNA replication</keyword>
<accession>Q8D2H5</accession>
<evidence type="ECO:0000256" key="2">
    <source>
        <dbReference type="ARBA" id="ARBA00012417"/>
    </source>
</evidence>
<dbReference type="NCBIfam" id="NF004226">
    <property type="entry name" value="PRK05673.1"/>
    <property type="match status" value="1"/>
</dbReference>
<gene>
    <name evidence="11" type="primary">dnaE</name>
</gene>
<dbReference type="InterPro" id="IPR016195">
    <property type="entry name" value="Pol/histidinol_Pase-like"/>
</dbReference>
<evidence type="ECO:0000313" key="11">
    <source>
        <dbReference type="EMBL" id="BAC24525.1"/>
    </source>
</evidence>
<keyword evidence="12" id="KW-1185">Reference proteome</keyword>
<dbReference type="Proteomes" id="UP000000562">
    <property type="component" value="Chromosome"/>
</dbReference>
<dbReference type="InterPro" id="IPR012340">
    <property type="entry name" value="NA-bd_OB-fold"/>
</dbReference>
<keyword evidence="4" id="KW-0963">Cytoplasm</keyword>
<keyword evidence="6" id="KW-0548">Nucleotidyltransferase</keyword>
<dbReference type="GO" id="GO:0008408">
    <property type="term" value="F:3'-5' exonuclease activity"/>
    <property type="evidence" value="ECO:0007669"/>
    <property type="project" value="InterPro"/>
</dbReference>
<dbReference type="InterPro" id="IPR003141">
    <property type="entry name" value="Pol/His_phosphatase_N"/>
</dbReference>
<dbReference type="Gene3D" id="2.40.50.140">
    <property type="entry name" value="Nucleic acid-binding proteins"/>
    <property type="match status" value="1"/>
</dbReference>
<evidence type="ECO:0000256" key="6">
    <source>
        <dbReference type="ARBA" id="ARBA00022695"/>
    </source>
</evidence>
<dbReference type="PANTHER" id="PTHR32294">
    <property type="entry name" value="DNA POLYMERASE III SUBUNIT ALPHA"/>
    <property type="match status" value="1"/>
</dbReference>
<dbReference type="GO" id="GO:0003676">
    <property type="term" value="F:nucleic acid binding"/>
    <property type="evidence" value="ECO:0007669"/>
    <property type="project" value="InterPro"/>
</dbReference>
<dbReference type="InterPro" id="IPR040982">
    <property type="entry name" value="DNA_pol3_finger"/>
</dbReference>
<comment type="subcellular location">
    <subcellularLocation>
        <location evidence="1">Cytoplasm</location>
    </subcellularLocation>
</comment>
<dbReference type="CDD" id="cd07433">
    <property type="entry name" value="PHP_PolIIIA_DnaE1"/>
    <property type="match status" value="1"/>
</dbReference>
<dbReference type="HOGENOM" id="CLU_001600_0_0_6"/>
<dbReference type="InterPro" id="IPR049821">
    <property type="entry name" value="PolIIIA_DnaE1_PHP"/>
</dbReference>
<evidence type="ECO:0000256" key="1">
    <source>
        <dbReference type="ARBA" id="ARBA00004496"/>
    </source>
</evidence>
<feature type="domain" description="Polymerase/histidinol phosphatase N-terminal" evidence="10">
    <location>
        <begin position="7"/>
        <end position="74"/>
    </location>
</feature>
<dbReference type="Gene3D" id="1.10.150.870">
    <property type="match status" value="1"/>
</dbReference>
<dbReference type="Pfam" id="PF01336">
    <property type="entry name" value="tRNA_anti-codon"/>
    <property type="match status" value="1"/>
</dbReference>
<dbReference type="SUPFAM" id="SSF50249">
    <property type="entry name" value="Nucleic acid-binding proteins"/>
    <property type="match status" value="1"/>
</dbReference>
<evidence type="ECO:0000313" key="12">
    <source>
        <dbReference type="Proteomes" id="UP000000562"/>
    </source>
</evidence>
<dbReference type="GO" id="GO:0006260">
    <property type="term" value="P:DNA replication"/>
    <property type="evidence" value="ECO:0007669"/>
    <property type="project" value="UniProtKB-KW"/>
</dbReference>
<dbReference type="CDD" id="cd04485">
    <property type="entry name" value="DnaE_OBF"/>
    <property type="match status" value="1"/>
</dbReference>
<sequence length="1159" mass="134578">MSKTYFIHLRIHSDYSIIDGLPKIETIINRAKKLNMPALAITDFTNLYGLIKFYIFAKKNGIKPIIGSDFYLKKIICGKEEISEITILASNNMGYKNLILLISKAYQFGQTNIGPTINLYWLSKYNSGLIILSGGIYGEIGKYLIKNNLENIKYCINFYKKYFHNRYYLEITRTGKSEEEIYINYALNLSINYNIPLVATNNVRFIFRNDFNVHNIKVSIYQNTTLKNLKKNNYTDNQYMKCEKEMCDLFSDIPESLENSIEIAKRCNVNIELNKYHLPHFSSGELSPKKYIINKSYLGLEKKLDFLFPNSIEKNKNKKKYETRLKNELKVINKMKFPSYFLIIMEFISWAKKNNIPVGPGRGSGAGSLVAYSLNITDIDPLSFGLLFERFLNPERISMPDFDIDFCMEKRDLVINHVANIYGKKSVAQIITFGKMTARSVIKDVGRVLGFPYRFVDKISKLIPLDPGVTLEKSLNTEHQLIKLYSSDEEVKKIIDMSKNLEGLIKNVSKHAGGIVISPKEITNFTPIYYDIKNNTQITQFDKDDIEKIGLVKFDFLGLRTLTIIDWTVKIINKKREKNNLDLIDISKIPLNDIKSFELLKKSKTISVFQLESKGIRDLIKRLQPDCFEDIISLVALFRPGPLKSGMVENFINRKHGKEKIFYPDKNWQHELLEPILKSTYGIILYQEQVMSIAQVLAGYSLGEADILRRAMGKKKVKEMSEQRNRFKNGALKNGIDKIFSMKIFDLLEKFSGYGFNKSHSAAYALLSYQTLWLKTHYATEFMSSAMSADMDNSDRIISLINECKNIGIKILLPDINTCNYHFKVVDKKIIYGLGAIKGIGLSSIKEIKNQIKKNGNFTDLFDLCLRSDPKKLTRKTIEKLIFSGALDKLNKDRSFNVKNLPYAMKFAQQKIKNKKLGQIDMFNYRLKSKYIFKHFESSMQNFSILEEERNMLGIYLSNHPMKYYLQEFIYYSNRNLIKNINKNSSGKNKNICGMISSVKKIYTKSGDIIISLLLEDSSDILEVILFLKEYEKYKYLIKKNQVVVVYGKIFAKSSYYYPKIICNKITNIYELRKKFLKKINIIIFYNFKESFSLNRIKQILNKFKSGNILIKFFFNIKNKNFPLHKEKNFQIDPSEEFIKEINSTIGIKKIHLEFKKIL</sequence>
<dbReference type="AlphaFoldDB" id="Q8D2H5"/>
<dbReference type="EMBL" id="BA000021">
    <property type="protein sequence ID" value="BAC24525.1"/>
    <property type="molecule type" value="Genomic_DNA"/>
</dbReference>
<dbReference type="InterPro" id="IPR041931">
    <property type="entry name" value="DNA_pol3_alpha_thumb_dom"/>
</dbReference>
<evidence type="ECO:0000256" key="4">
    <source>
        <dbReference type="ARBA" id="ARBA00022490"/>
    </source>
</evidence>
<proteinExistence type="predicted"/>
<dbReference type="PANTHER" id="PTHR32294:SF0">
    <property type="entry name" value="DNA POLYMERASE III SUBUNIT ALPHA"/>
    <property type="match status" value="1"/>
</dbReference>
<dbReference type="NCBIfam" id="TIGR00594">
    <property type="entry name" value="polc"/>
    <property type="match status" value="1"/>
</dbReference>
<dbReference type="InterPro" id="IPR029460">
    <property type="entry name" value="DNAPol_HHH"/>
</dbReference>
<name>Q8D2H5_WIGBR</name>
<keyword evidence="5" id="KW-0808">Transferase</keyword>
<dbReference type="Pfam" id="PF17657">
    <property type="entry name" value="DNA_pol3_finger"/>
    <property type="match status" value="1"/>
</dbReference>
<dbReference type="KEGG" id="wbr:dnaE"/>
<dbReference type="eggNOG" id="COG0587">
    <property type="taxonomic scope" value="Bacteria"/>
</dbReference>
<evidence type="ECO:0000259" key="10">
    <source>
        <dbReference type="SMART" id="SM00481"/>
    </source>
</evidence>
<dbReference type="SMART" id="SM00481">
    <property type="entry name" value="POLIIIAc"/>
    <property type="match status" value="1"/>
</dbReference>